<proteinExistence type="predicted"/>
<keyword evidence="2" id="KW-1185">Reference proteome</keyword>
<protein>
    <submittedName>
        <fullName evidence="1">Uncharacterized protein</fullName>
    </submittedName>
</protein>
<dbReference type="EMBL" id="JARJCN010000046">
    <property type="protein sequence ID" value="KAJ7082188.1"/>
    <property type="molecule type" value="Genomic_DNA"/>
</dbReference>
<dbReference type="AlphaFoldDB" id="A0AAD6TYN2"/>
<reference evidence="1" key="1">
    <citation type="submission" date="2023-03" db="EMBL/GenBank/DDBJ databases">
        <title>Massive genome expansion in bonnet fungi (Mycena s.s.) driven by repeated elements and novel gene families across ecological guilds.</title>
        <authorList>
            <consortium name="Lawrence Berkeley National Laboratory"/>
            <person name="Harder C.B."/>
            <person name="Miyauchi S."/>
            <person name="Viragh M."/>
            <person name="Kuo A."/>
            <person name="Thoen E."/>
            <person name="Andreopoulos B."/>
            <person name="Lu D."/>
            <person name="Skrede I."/>
            <person name="Drula E."/>
            <person name="Henrissat B."/>
            <person name="Morin E."/>
            <person name="Kohler A."/>
            <person name="Barry K."/>
            <person name="LaButti K."/>
            <person name="Morin E."/>
            <person name="Salamov A."/>
            <person name="Lipzen A."/>
            <person name="Mereny Z."/>
            <person name="Hegedus B."/>
            <person name="Baldrian P."/>
            <person name="Stursova M."/>
            <person name="Weitz H."/>
            <person name="Taylor A."/>
            <person name="Grigoriev I.V."/>
            <person name="Nagy L.G."/>
            <person name="Martin F."/>
            <person name="Kauserud H."/>
        </authorList>
    </citation>
    <scope>NUCLEOTIDE SEQUENCE</scope>
    <source>
        <strain evidence="1">CBHHK173m</strain>
    </source>
</reference>
<evidence type="ECO:0000313" key="1">
    <source>
        <dbReference type="EMBL" id="KAJ7082188.1"/>
    </source>
</evidence>
<accession>A0AAD6TYN2</accession>
<dbReference type="Proteomes" id="UP001222325">
    <property type="component" value="Unassembled WGS sequence"/>
</dbReference>
<comment type="caution">
    <text evidence="1">The sequence shown here is derived from an EMBL/GenBank/DDBJ whole genome shotgun (WGS) entry which is preliminary data.</text>
</comment>
<name>A0AAD6TYN2_9AGAR</name>
<evidence type="ECO:0000313" key="2">
    <source>
        <dbReference type="Proteomes" id="UP001222325"/>
    </source>
</evidence>
<gene>
    <name evidence="1" type="ORF">B0H15DRAFT_952575</name>
</gene>
<organism evidence="1 2">
    <name type="scientific">Mycena belliarum</name>
    <dbReference type="NCBI Taxonomy" id="1033014"/>
    <lineage>
        <taxon>Eukaryota</taxon>
        <taxon>Fungi</taxon>
        <taxon>Dikarya</taxon>
        <taxon>Basidiomycota</taxon>
        <taxon>Agaricomycotina</taxon>
        <taxon>Agaricomycetes</taxon>
        <taxon>Agaricomycetidae</taxon>
        <taxon>Agaricales</taxon>
        <taxon>Marasmiineae</taxon>
        <taxon>Mycenaceae</taxon>
        <taxon>Mycena</taxon>
    </lineage>
</organism>
<sequence>MHPLDPLVYNPALLTLANTVTQVVSRARLAVLSRCGRRCPPPPLPTCQATCAVSRTVPYSAAKVPGRIVSDEGRNTNPHAHLIFYDLLYDLLLCHWRLRDDCDYSDGPARSRTKALEDPVARLRELEHPEESTHAFFFRSMTTGVLARTALTGVLYTRAVGLSPRARIRGAQQQHGAEWFHAAWTAPIQGA</sequence>